<dbReference type="InterPro" id="IPR029068">
    <property type="entry name" value="Glyas_Bleomycin-R_OHBP_Dase"/>
</dbReference>
<dbReference type="EMBL" id="JAVJAF010000001">
    <property type="protein sequence ID" value="MDR6235972.1"/>
    <property type="molecule type" value="Genomic_DNA"/>
</dbReference>
<comment type="caution">
    <text evidence="1">The sequence shown here is derived from an EMBL/GenBank/DDBJ whole genome shotgun (WGS) entry which is preliminary data.</text>
</comment>
<evidence type="ECO:0000313" key="1">
    <source>
        <dbReference type="EMBL" id="MDR6235972.1"/>
    </source>
</evidence>
<name>A0AAJ2BT92_9PSED</name>
<accession>A0AAJ2BT92</accession>
<organism evidence="1 2">
    <name type="scientific">Pseudomonas oryzihabitans</name>
    <dbReference type="NCBI Taxonomy" id="47885"/>
    <lineage>
        <taxon>Bacteria</taxon>
        <taxon>Pseudomonadati</taxon>
        <taxon>Pseudomonadota</taxon>
        <taxon>Gammaproteobacteria</taxon>
        <taxon>Pseudomonadales</taxon>
        <taxon>Pseudomonadaceae</taxon>
        <taxon>Pseudomonas</taxon>
    </lineage>
</organism>
<dbReference type="Gene3D" id="3.10.180.10">
    <property type="entry name" value="2,3-Dihydroxybiphenyl 1,2-Dioxygenase, domain 1"/>
    <property type="match status" value="1"/>
</dbReference>
<protein>
    <submittedName>
        <fullName evidence="1">Uncharacterized protein</fullName>
    </submittedName>
</protein>
<dbReference type="AlphaFoldDB" id="A0AAJ2BT92"/>
<dbReference type="SUPFAM" id="SSF54593">
    <property type="entry name" value="Glyoxalase/Bleomycin resistance protein/Dihydroxybiphenyl dioxygenase"/>
    <property type="match status" value="1"/>
</dbReference>
<evidence type="ECO:0000313" key="2">
    <source>
        <dbReference type="Proteomes" id="UP001268036"/>
    </source>
</evidence>
<proteinExistence type="predicted"/>
<dbReference type="Proteomes" id="UP001268036">
    <property type="component" value="Unassembled WGS sequence"/>
</dbReference>
<reference evidence="1" key="1">
    <citation type="submission" date="2023-08" db="EMBL/GenBank/DDBJ databases">
        <title>Functional and genomic diversity of the sorghum phyllosphere microbiome.</title>
        <authorList>
            <person name="Shade A."/>
        </authorList>
    </citation>
    <scope>NUCLEOTIDE SEQUENCE</scope>
    <source>
        <strain evidence="1">SORGH_AS_0201</strain>
    </source>
</reference>
<sequence length="52" mass="5628">MASDDRARAGLAQGKASPVAETIMLIDHLDHLVLTTVDLAACEDFYTRVLGR</sequence>
<gene>
    <name evidence="1" type="ORF">QE440_003713</name>
</gene>